<proteinExistence type="predicted"/>
<reference evidence="1 2" key="1">
    <citation type="submission" date="2019-02" db="EMBL/GenBank/DDBJ databases">
        <title>Deep-cultivation of Planctomycetes and their phenomic and genomic characterization uncovers novel biology.</title>
        <authorList>
            <person name="Wiegand S."/>
            <person name="Jogler M."/>
            <person name="Boedeker C."/>
            <person name="Pinto D."/>
            <person name="Vollmers J."/>
            <person name="Rivas-Marin E."/>
            <person name="Kohn T."/>
            <person name="Peeters S.H."/>
            <person name="Heuer A."/>
            <person name="Rast P."/>
            <person name="Oberbeckmann S."/>
            <person name="Bunk B."/>
            <person name="Jeske O."/>
            <person name="Meyerdierks A."/>
            <person name="Storesund J.E."/>
            <person name="Kallscheuer N."/>
            <person name="Luecker S."/>
            <person name="Lage O.M."/>
            <person name="Pohl T."/>
            <person name="Merkel B.J."/>
            <person name="Hornburger P."/>
            <person name="Mueller R.-W."/>
            <person name="Bruemmer F."/>
            <person name="Labrenz M."/>
            <person name="Spormann A.M."/>
            <person name="Op Den Camp H."/>
            <person name="Overmann J."/>
            <person name="Amann R."/>
            <person name="Jetten M.S.M."/>
            <person name="Mascher T."/>
            <person name="Medema M.H."/>
            <person name="Devos D.P."/>
            <person name="Kaster A.-K."/>
            <person name="Ovreas L."/>
            <person name="Rohde M."/>
            <person name="Galperin M.Y."/>
            <person name="Jogler C."/>
        </authorList>
    </citation>
    <scope>NUCLEOTIDE SEQUENCE [LARGE SCALE GENOMIC DNA]</scope>
    <source>
        <strain evidence="1 2">Q31b</strain>
    </source>
</reference>
<accession>A0A5C6E7Y2</accession>
<name>A0A5C6E7Y2_9BACT</name>
<dbReference type="AlphaFoldDB" id="A0A5C6E7Y2"/>
<evidence type="ECO:0000313" key="1">
    <source>
        <dbReference type="EMBL" id="TWU44950.1"/>
    </source>
</evidence>
<gene>
    <name evidence="1" type="ORF">Q31b_01210</name>
</gene>
<comment type="caution">
    <text evidence="1">The sequence shown here is derived from an EMBL/GenBank/DDBJ whole genome shotgun (WGS) entry which is preliminary data.</text>
</comment>
<dbReference type="EMBL" id="SJPY01000001">
    <property type="protein sequence ID" value="TWU44950.1"/>
    <property type="molecule type" value="Genomic_DNA"/>
</dbReference>
<evidence type="ECO:0000313" key="2">
    <source>
        <dbReference type="Proteomes" id="UP000315471"/>
    </source>
</evidence>
<protein>
    <submittedName>
        <fullName evidence="1">Uncharacterized protein</fullName>
    </submittedName>
</protein>
<dbReference type="RefSeq" id="WP_231617194.1">
    <property type="nucleotide sequence ID" value="NZ_SJPY01000001.1"/>
</dbReference>
<sequence length="51" mass="5989">MIARSDVVADSATEYNAGVEYKYEYREAEYEYEYEYDEVRNPEPGRAPKDG</sequence>
<dbReference type="Proteomes" id="UP000315471">
    <property type="component" value="Unassembled WGS sequence"/>
</dbReference>
<organism evidence="1 2">
    <name type="scientific">Novipirellula aureliae</name>
    <dbReference type="NCBI Taxonomy" id="2527966"/>
    <lineage>
        <taxon>Bacteria</taxon>
        <taxon>Pseudomonadati</taxon>
        <taxon>Planctomycetota</taxon>
        <taxon>Planctomycetia</taxon>
        <taxon>Pirellulales</taxon>
        <taxon>Pirellulaceae</taxon>
        <taxon>Novipirellula</taxon>
    </lineage>
</organism>
<keyword evidence="2" id="KW-1185">Reference proteome</keyword>